<dbReference type="PANTHER" id="PTHR12224">
    <property type="entry name" value="BETA-1,4-MANNOSYL-GLYCOPROTEIN BETA-1,4-N-ACETYLGLUCOSAMINYL-TRANSFERASE"/>
    <property type="match status" value="1"/>
</dbReference>
<accession>A0A553P0C1</accession>
<organism evidence="1 2">
    <name type="scientific">Tigriopus californicus</name>
    <name type="common">Marine copepod</name>
    <dbReference type="NCBI Taxonomy" id="6832"/>
    <lineage>
        <taxon>Eukaryota</taxon>
        <taxon>Metazoa</taxon>
        <taxon>Ecdysozoa</taxon>
        <taxon>Arthropoda</taxon>
        <taxon>Crustacea</taxon>
        <taxon>Multicrustacea</taxon>
        <taxon>Hexanauplia</taxon>
        <taxon>Copepoda</taxon>
        <taxon>Harpacticoida</taxon>
        <taxon>Harpacticidae</taxon>
        <taxon>Tigriopus</taxon>
    </lineage>
</organism>
<dbReference type="AlphaFoldDB" id="A0A553P0C1"/>
<evidence type="ECO:0000313" key="1">
    <source>
        <dbReference type="EMBL" id="TRY71144.1"/>
    </source>
</evidence>
<proteinExistence type="predicted"/>
<feature type="non-terminal residue" evidence="1">
    <location>
        <position position="1"/>
    </location>
</feature>
<sequence length="483" mass="56136">LVGIGLISLSVQQSKEARDMITENFVAPLLDHFEKTNFKANSSFDKQRPFKLVDDASTKWKFFNFNLNNWEEDQALQLKETFSDPYFIRLDNGKQCFRPGTDLSVLTNATFFSELSPFGSSKPKCPCLKGYFGKDCGIPEAAWFGHFKDHPKARSALRPRSRPRRIIHGVPVNHEFDFLEARIRSLSEVVDVFVIQESNFTTFGAFKEVAFLHKLQQGWLREFQEKVIYSYLPYFREKGRESGWYADAFIRMYLSKKALPMIKGKRDDDLFLLLDADELPNPEILLFLKLYDGYTEPIKFGLRWNVFGFYWLKSEDPSFLDRLWPNMRAKSERLLVLTVICTLGMMKEVFKDNAMLLRRNVYEEPELAARQKKYAQSSHGVREWTAGTVGHYAGFHCSWCYSPEGIRTKLLSAQKHDSPRWGDYPEKTNVTYIAGLIRSGAWFDGTKTFISVPENKTDEHYAPKYILDHSDTFHNLLERPKSE</sequence>
<evidence type="ECO:0000313" key="2">
    <source>
        <dbReference type="Proteomes" id="UP000318571"/>
    </source>
</evidence>
<dbReference type="OMA" id="VRTGGWF"/>
<dbReference type="EMBL" id="VCGU01000009">
    <property type="protein sequence ID" value="TRY71144.1"/>
    <property type="molecule type" value="Genomic_DNA"/>
</dbReference>
<dbReference type="GO" id="GO:0016020">
    <property type="term" value="C:membrane"/>
    <property type="evidence" value="ECO:0007669"/>
    <property type="project" value="InterPro"/>
</dbReference>
<dbReference type="Pfam" id="PF04724">
    <property type="entry name" value="Glyco_transf_17"/>
    <property type="match status" value="1"/>
</dbReference>
<evidence type="ECO:0008006" key="3">
    <source>
        <dbReference type="Google" id="ProtNLM"/>
    </source>
</evidence>
<dbReference type="GO" id="GO:0006044">
    <property type="term" value="P:N-acetylglucosamine metabolic process"/>
    <property type="evidence" value="ECO:0007669"/>
    <property type="project" value="TreeGrafter"/>
</dbReference>
<dbReference type="STRING" id="6832.A0A553P0C1"/>
<dbReference type="InterPro" id="IPR006813">
    <property type="entry name" value="Glyco_trans_17"/>
</dbReference>
<gene>
    <name evidence="1" type="ORF">TCAL_09420</name>
</gene>
<comment type="caution">
    <text evidence="1">The sequence shown here is derived from an EMBL/GenBank/DDBJ whole genome shotgun (WGS) entry which is preliminary data.</text>
</comment>
<dbReference type="GO" id="GO:0003830">
    <property type="term" value="F:beta-1,4-mannosylglycoprotein 4-beta-N-acetylglucosaminyltransferase activity"/>
    <property type="evidence" value="ECO:0007669"/>
    <property type="project" value="InterPro"/>
</dbReference>
<keyword evidence="2" id="KW-1185">Reference proteome</keyword>
<reference evidence="1 2" key="1">
    <citation type="journal article" date="2018" name="Nat. Ecol. Evol.">
        <title>Genomic signatures of mitonuclear coevolution across populations of Tigriopus californicus.</title>
        <authorList>
            <person name="Barreto F.S."/>
            <person name="Watson E.T."/>
            <person name="Lima T.G."/>
            <person name="Willett C.S."/>
            <person name="Edmands S."/>
            <person name="Li W."/>
            <person name="Burton R.S."/>
        </authorList>
    </citation>
    <scope>NUCLEOTIDE SEQUENCE [LARGE SCALE GENOMIC DNA]</scope>
    <source>
        <strain evidence="1 2">San Diego</strain>
    </source>
</reference>
<dbReference type="Proteomes" id="UP000318571">
    <property type="component" value="Chromosome 9"/>
</dbReference>
<name>A0A553P0C1_TIGCA</name>
<dbReference type="PANTHER" id="PTHR12224:SF0">
    <property type="entry name" value="BETA-1,4-MANNOSYL-GLYCOPROTEIN 4-BETA-N-ACETYLGLUCOSAMINYLTRANSFERASE"/>
    <property type="match status" value="1"/>
</dbReference>
<protein>
    <recommendedName>
        <fullName evidence="3">Beta-1,4-mannosyl-glycoprotein 4-beta-N-acetylglucosaminyltransferase</fullName>
    </recommendedName>
</protein>